<protein>
    <submittedName>
        <fullName evidence="1">Phycocyanin alpha phycocyanobilin lyase CpcF</fullName>
    </submittedName>
</protein>
<geneLocation type="plastid" evidence="1"/>
<proteinExistence type="predicted"/>
<dbReference type="Pfam" id="PF13646">
    <property type="entry name" value="HEAT_2"/>
    <property type="match status" value="1"/>
</dbReference>
<gene>
    <name evidence="1" type="primary">cpcF</name>
    <name evidence="1" type="ORF">PCKR_610</name>
</gene>
<name>A0A1L5YCE9_9EUKA</name>
<reference evidence="1" key="1">
    <citation type="journal article" date="2017" name="Protist">
        <title>Diversity of the Photosynthetic Paulinella Species, with the Description of Paulinella micropora sp. nov. and the Chromatophore Genome Sequence for strain KR01.</title>
        <authorList>
            <person name="Lhee D."/>
            <person name="Yang E.C."/>
            <person name="Kim J.I."/>
            <person name="Nakayama T."/>
            <person name="Zuccarello G."/>
            <person name="Andersen R.A."/>
            <person name="Yoon H.S."/>
        </authorList>
    </citation>
    <scope>NUCLEOTIDE SEQUENCE</scope>
    <source>
        <strain evidence="1">KR01</strain>
    </source>
</reference>
<dbReference type="Gene3D" id="1.25.10.10">
    <property type="entry name" value="Leucine-rich Repeat Variant"/>
    <property type="match status" value="1"/>
</dbReference>
<accession>A0A1L5YCE9</accession>
<dbReference type="EMBL" id="KX897545">
    <property type="protein sequence ID" value="APP88385.1"/>
    <property type="molecule type" value="Genomic_DNA"/>
</dbReference>
<keyword evidence="1" id="KW-0934">Plastid</keyword>
<dbReference type="InterPro" id="IPR016024">
    <property type="entry name" value="ARM-type_fold"/>
</dbReference>
<organism evidence="1">
    <name type="scientific">Paulinella micropora</name>
    <dbReference type="NCBI Taxonomy" id="1928728"/>
    <lineage>
        <taxon>Eukaryota</taxon>
        <taxon>Sar</taxon>
        <taxon>Rhizaria</taxon>
        <taxon>Cercozoa</taxon>
        <taxon>Imbricatea</taxon>
        <taxon>Silicofilosea</taxon>
        <taxon>Euglyphida</taxon>
        <taxon>Paulinellidae</taxon>
        <taxon>Paulinella</taxon>
    </lineage>
</organism>
<dbReference type="AlphaFoldDB" id="A0A1L5YCE9"/>
<dbReference type="SUPFAM" id="SSF48371">
    <property type="entry name" value="ARM repeat"/>
    <property type="match status" value="1"/>
</dbReference>
<sequence length="227" mass="24689">MIWIFKPDTLCVDNSKMSEIEYLIRSVEAADSADALTNATKNLVNATSIHTIPTLIRILGFNNPGAALQAVDGLVALGENAVLPLLTKIDSYNYGARGWSIRALALIGDVRGLEILEQALREDIGPSVRRAAAKGLGNLKLIGLPRDQQDLIRIRSLTALEAGCHDAEWAVRYAVIVGLESSILHNPAKLEFTLRAQRALQYLSLANISVIRERAKLAIQNITNSLA</sequence>
<keyword evidence="1" id="KW-0456">Lyase</keyword>
<dbReference type="GO" id="GO:0016829">
    <property type="term" value="F:lyase activity"/>
    <property type="evidence" value="ECO:0007669"/>
    <property type="project" value="UniProtKB-KW"/>
</dbReference>
<dbReference type="InterPro" id="IPR011989">
    <property type="entry name" value="ARM-like"/>
</dbReference>
<evidence type="ECO:0000313" key="1">
    <source>
        <dbReference type="EMBL" id="APP88385.1"/>
    </source>
</evidence>